<keyword evidence="3" id="KW-1185">Reference proteome</keyword>
<feature type="transmembrane region" description="Helical" evidence="1">
    <location>
        <begin position="33"/>
        <end position="53"/>
    </location>
</feature>
<reference evidence="2 3" key="1">
    <citation type="submission" date="2017-06" db="EMBL/GenBank/DDBJ databases">
        <authorList>
            <person name="Kim H.J."/>
            <person name="Triplett B.A."/>
        </authorList>
    </citation>
    <scope>NUCLEOTIDE SEQUENCE [LARGE SCALE GENOMIC DNA]</scope>
    <source>
        <strain evidence="2">FRACA_ARgP5</strain>
    </source>
</reference>
<name>A0A2I2L190_9ACTN</name>
<gene>
    <name evidence="2" type="ORF">FRACA_790012</name>
</gene>
<proteinExistence type="predicted"/>
<keyword evidence="1" id="KW-1133">Transmembrane helix</keyword>
<evidence type="ECO:0000313" key="2">
    <source>
        <dbReference type="EMBL" id="SNQ51692.1"/>
    </source>
</evidence>
<dbReference type="Proteomes" id="UP000234331">
    <property type="component" value="Unassembled WGS sequence"/>
</dbReference>
<dbReference type="AlphaFoldDB" id="A0A2I2L190"/>
<keyword evidence="1" id="KW-0472">Membrane</keyword>
<protein>
    <submittedName>
        <fullName evidence="2">Uncharacterized protein</fullName>
    </submittedName>
</protein>
<dbReference type="EMBL" id="FZMO01000546">
    <property type="protein sequence ID" value="SNQ51692.1"/>
    <property type="molecule type" value="Genomic_DNA"/>
</dbReference>
<dbReference type="RefSeq" id="WP_243408106.1">
    <property type="nucleotide sequence ID" value="NZ_FZMO01000546.1"/>
</dbReference>
<evidence type="ECO:0000313" key="3">
    <source>
        <dbReference type="Proteomes" id="UP000234331"/>
    </source>
</evidence>
<evidence type="ECO:0000256" key="1">
    <source>
        <dbReference type="SAM" id="Phobius"/>
    </source>
</evidence>
<sequence length="74" mass="8036">MRRLGVLLTQAHLWWTDLPLRSAKDDRDRGDALSTVVITLGLVVIAVAVIIILRGKATSIAQHICTSADPTTCQ</sequence>
<accession>A0A2I2L190</accession>
<keyword evidence="1" id="KW-0812">Transmembrane</keyword>
<organism evidence="2 3">
    <name type="scientific">Frankia canadensis</name>
    <dbReference type="NCBI Taxonomy" id="1836972"/>
    <lineage>
        <taxon>Bacteria</taxon>
        <taxon>Bacillati</taxon>
        <taxon>Actinomycetota</taxon>
        <taxon>Actinomycetes</taxon>
        <taxon>Frankiales</taxon>
        <taxon>Frankiaceae</taxon>
        <taxon>Frankia</taxon>
    </lineage>
</organism>